<dbReference type="SUPFAM" id="SSF140500">
    <property type="entry name" value="BAS1536-like"/>
    <property type="match status" value="1"/>
</dbReference>
<dbReference type="Pfam" id="PF09388">
    <property type="entry name" value="SpoOE-like"/>
    <property type="match status" value="1"/>
</dbReference>
<proteinExistence type="predicted"/>
<dbReference type="GO" id="GO:0043937">
    <property type="term" value="P:regulation of sporulation"/>
    <property type="evidence" value="ECO:0007669"/>
    <property type="project" value="InterPro"/>
</dbReference>
<keyword evidence="2" id="KW-1185">Reference proteome</keyword>
<organism evidence="1 2">
    <name type="scientific">Thermoanaerobacter uzonensis DSM 18761</name>
    <dbReference type="NCBI Taxonomy" id="1123369"/>
    <lineage>
        <taxon>Bacteria</taxon>
        <taxon>Bacillati</taxon>
        <taxon>Bacillota</taxon>
        <taxon>Clostridia</taxon>
        <taxon>Thermoanaerobacterales</taxon>
        <taxon>Thermoanaerobacteraceae</taxon>
        <taxon>Thermoanaerobacter</taxon>
    </lineage>
</organism>
<dbReference type="EMBL" id="FQUR01000015">
    <property type="protein sequence ID" value="SHF14193.1"/>
    <property type="molecule type" value="Genomic_DNA"/>
</dbReference>
<evidence type="ECO:0000313" key="1">
    <source>
        <dbReference type="EMBL" id="SHF14193.1"/>
    </source>
</evidence>
<accession>A0A1M4Z7Z3</accession>
<dbReference type="RefSeq" id="WP_042832788.1">
    <property type="nucleotide sequence ID" value="NZ_FQUR01000015.1"/>
</dbReference>
<dbReference type="InterPro" id="IPR036638">
    <property type="entry name" value="HLH_DNA-bd_sf"/>
</dbReference>
<dbReference type="GO" id="GO:0046983">
    <property type="term" value="F:protein dimerization activity"/>
    <property type="evidence" value="ECO:0007669"/>
    <property type="project" value="InterPro"/>
</dbReference>
<evidence type="ECO:0000313" key="2">
    <source>
        <dbReference type="Proteomes" id="UP000184127"/>
    </source>
</evidence>
<dbReference type="AlphaFoldDB" id="A0A1M4Z7Z3"/>
<dbReference type="InterPro" id="IPR037208">
    <property type="entry name" value="Spo0E-like_sf"/>
</dbReference>
<name>A0A1M4Z7Z3_9THEO</name>
<reference evidence="2" key="1">
    <citation type="submission" date="2016-11" db="EMBL/GenBank/DDBJ databases">
        <authorList>
            <person name="Varghese N."/>
            <person name="Submissions S."/>
        </authorList>
    </citation>
    <scope>NUCLEOTIDE SEQUENCE [LARGE SCALE GENOMIC DNA]</scope>
    <source>
        <strain evidence="2">DSM 18761</strain>
    </source>
</reference>
<dbReference type="Proteomes" id="UP000184127">
    <property type="component" value="Unassembled WGS sequence"/>
</dbReference>
<gene>
    <name evidence="1" type="ORF">SAMN02745195_01948</name>
</gene>
<sequence>MKSNEALEIQISVLRKELDNLVTKEEIDYEKVLDISRKLDDLIVSYIITKKDRYSAVGNYI</sequence>
<dbReference type="InterPro" id="IPR018540">
    <property type="entry name" value="Spo0E-like"/>
</dbReference>
<protein>
    <submittedName>
        <fullName evidence="1">Spo0E like sporulation regulatory protein</fullName>
    </submittedName>
</protein>
<dbReference type="Gene3D" id="4.10.280.10">
    <property type="entry name" value="Helix-loop-helix DNA-binding domain"/>
    <property type="match status" value="1"/>
</dbReference>